<reference evidence="3" key="1">
    <citation type="journal article" date="2023" name="Mol. Phylogenet. Evol.">
        <title>Genome-scale phylogeny and comparative genomics of the fungal order Sordariales.</title>
        <authorList>
            <person name="Hensen N."/>
            <person name="Bonometti L."/>
            <person name="Westerberg I."/>
            <person name="Brannstrom I.O."/>
            <person name="Guillou S."/>
            <person name="Cros-Aarteil S."/>
            <person name="Calhoun S."/>
            <person name="Haridas S."/>
            <person name="Kuo A."/>
            <person name="Mondo S."/>
            <person name="Pangilinan J."/>
            <person name="Riley R."/>
            <person name="LaButti K."/>
            <person name="Andreopoulos B."/>
            <person name="Lipzen A."/>
            <person name="Chen C."/>
            <person name="Yan M."/>
            <person name="Daum C."/>
            <person name="Ng V."/>
            <person name="Clum A."/>
            <person name="Steindorff A."/>
            <person name="Ohm R.A."/>
            <person name="Martin F."/>
            <person name="Silar P."/>
            <person name="Natvig D.O."/>
            <person name="Lalanne C."/>
            <person name="Gautier V."/>
            <person name="Ament-Velasquez S.L."/>
            <person name="Kruys A."/>
            <person name="Hutchinson M.I."/>
            <person name="Powell A.J."/>
            <person name="Barry K."/>
            <person name="Miller A.N."/>
            <person name="Grigoriev I.V."/>
            <person name="Debuchy R."/>
            <person name="Gladieux P."/>
            <person name="Hiltunen Thoren M."/>
            <person name="Johannesson H."/>
        </authorList>
    </citation>
    <scope>NUCLEOTIDE SEQUENCE</scope>
    <source>
        <strain evidence="3">CBS 955.72</strain>
    </source>
</reference>
<gene>
    <name evidence="3" type="ORF">B0T25DRAFT_547592</name>
</gene>
<organism evidence="3 4">
    <name type="scientific">Lasiosphaeria hispida</name>
    <dbReference type="NCBI Taxonomy" id="260671"/>
    <lineage>
        <taxon>Eukaryota</taxon>
        <taxon>Fungi</taxon>
        <taxon>Dikarya</taxon>
        <taxon>Ascomycota</taxon>
        <taxon>Pezizomycotina</taxon>
        <taxon>Sordariomycetes</taxon>
        <taxon>Sordariomycetidae</taxon>
        <taxon>Sordariales</taxon>
        <taxon>Lasiosphaeriaceae</taxon>
        <taxon>Lasiosphaeria</taxon>
    </lineage>
</organism>
<sequence length="121" mass="13391">MPSVAIMGFLFFASSISRFFLFIKGRYTFEGLQPWRPRRWTTCLTPPLAHGPVTTIVTIPGLVILRISNNRPPLRYTTPCPRPSFGHQLSPGPAPDKSRSSPPTPPATATSMSPPFPTRRS</sequence>
<evidence type="ECO:0000256" key="1">
    <source>
        <dbReference type="SAM" id="MobiDB-lite"/>
    </source>
</evidence>
<dbReference type="Proteomes" id="UP001275084">
    <property type="component" value="Unassembled WGS sequence"/>
</dbReference>
<protein>
    <submittedName>
        <fullName evidence="3">Uncharacterized protein</fullName>
    </submittedName>
</protein>
<keyword evidence="2" id="KW-0812">Transmembrane</keyword>
<keyword evidence="4" id="KW-1185">Reference proteome</keyword>
<accession>A0AAJ0HEB7</accession>
<evidence type="ECO:0000313" key="4">
    <source>
        <dbReference type="Proteomes" id="UP001275084"/>
    </source>
</evidence>
<evidence type="ECO:0000256" key="2">
    <source>
        <dbReference type="SAM" id="Phobius"/>
    </source>
</evidence>
<comment type="caution">
    <text evidence="3">The sequence shown here is derived from an EMBL/GenBank/DDBJ whole genome shotgun (WGS) entry which is preliminary data.</text>
</comment>
<name>A0AAJ0HEB7_9PEZI</name>
<reference evidence="3" key="2">
    <citation type="submission" date="2023-06" db="EMBL/GenBank/DDBJ databases">
        <authorList>
            <consortium name="Lawrence Berkeley National Laboratory"/>
            <person name="Haridas S."/>
            <person name="Hensen N."/>
            <person name="Bonometti L."/>
            <person name="Westerberg I."/>
            <person name="Brannstrom I.O."/>
            <person name="Guillou S."/>
            <person name="Cros-Aarteil S."/>
            <person name="Calhoun S."/>
            <person name="Kuo A."/>
            <person name="Mondo S."/>
            <person name="Pangilinan J."/>
            <person name="Riley R."/>
            <person name="Labutti K."/>
            <person name="Andreopoulos B."/>
            <person name="Lipzen A."/>
            <person name="Chen C."/>
            <person name="Yanf M."/>
            <person name="Daum C."/>
            <person name="Ng V."/>
            <person name="Clum A."/>
            <person name="Steindorff A."/>
            <person name="Ohm R."/>
            <person name="Martin F."/>
            <person name="Silar P."/>
            <person name="Natvig D."/>
            <person name="Lalanne C."/>
            <person name="Gautier V."/>
            <person name="Ament-Velasquez S.L."/>
            <person name="Kruys A."/>
            <person name="Hutchinson M.I."/>
            <person name="Powell A.J."/>
            <person name="Barry K."/>
            <person name="Miller A.N."/>
            <person name="Grigoriev I.V."/>
            <person name="Debuchy R."/>
            <person name="Gladieux P."/>
            <person name="Thoren M.H."/>
            <person name="Johannesson H."/>
        </authorList>
    </citation>
    <scope>NUCLEOTIDE SEQUENCE</scope>
    <source>
        <strain evidence="3">CBS 955.72</strain>
    </source>
</reference>
<keyword evidence="2" id="KW-1133">Transmembrane helix</keyword>
<dbReference type="AlphaFoldDB" id="A0AAJ0HEB7"/>
<evidence type="ECO:0000313" key="3">
    <source>
        <dbReference type="EMBL" id="KAK3349279.1"/>
    </source>
</evidence>
<keyword evidence="2" id="KW-0472">Membrane</keyword>
<feature type="region of interest" description="Disordered" evidence="1">
    <location>
        <begin position="75"/>
        <end position="121"/>
    </location>
</feature>
<proteinExistence type="predicted"/>
<dbReference type="EMBL" id="JAUIQD010000005">
    <property type="protein sequence ID" value="KAK3349279.1"/>
    <property type="molecule type" value="Genomic_DNA"/>
</dbReference>
<feature type="transmembrane region" description="Helical" evidence="2">
    <location>
        <begin position="6"/>
        <end position="23"/>
    </location>
</feature>